<dbReference type="NCBIfam" id="TIGR00510">
    <property type="entry name" value="lipA"/>
    <property type="match status" value="1"/>
</dbReference>
<proteinExistence type="inferred from homology"/>
<comment type="pathway">
    <text evidence="9">Protein modification; protein lipoylation via endogenous pathway; protein N(6)-(lipoyl)lysine from octanoyl-[acyl-carrier-protein]: step 2/2.</text>
</comment>
<dbReference type="InterPro" id="IPR058240">
    <property type="entry name" value="rSAM_sf"/>
</dbReference>
<dbReference type="Gene3D" id="3.20.20.70">
    <property type="entry name" value="Aldolase class I"/>
    <property type="match status" value="1"/>
</dbReference>
<dbReference type="InterPro" id="IPR006638">
    <property type="entry name" value="Elp3/MiaA/NifB-like_rSAM"/>
</dbReference>
<feature type="binding site" evidence="9">
    <location>
        <position position="65"/>
    </location>
    <ligand>
        <name>[4Fe-4S] cluster</name>
        <dbReference type="ChEBI" id="CHEBI:49883"/>
        <label>2</label>
        <note>4Fe-4S-S-AdoMet</note>
    </ligand>
</feature>
<reference evidence="11 12" key="1">
    <citation type="submission" date="2013-09" db="EMBL/GenBank/DDBJ databases">
        <title>Biodegradation of hydrocarbons in the deep terrestrial subsurface : characterization of a microbial consortium composed of two Desulfotomaculum species originating from a deep geological formation.</title>
        <authorList>
            <person name="Aullo T."/>
            <person name="Berlendis S."/>
            <person name="Lascourreges J.-F."/>
            <person name="Dessort D."/>
            <person name="Saint-Laurent S."/>
            <person name="Schraauwers B."/>
            <person name="Mas J."/>
            <person name="Magot M."/>
            <person name="Ranchou-Peyruse A."/>
        </authorList>
    </citation>
    <scope>NUCLEOTIDE SEQUENCE [LARGE SCALE GENOMIC DNA]</scope>
    <source>
        <strain evidence="11 12">Bs107</strain>
    </source>
</reference>
<feature type="binding site" evidence="9">
    <location>
        <position position="40"/>
    </location>
    <ligand>
        <name>[4Fe-4S] cluster</name>
        <dbReference type="ChEBI" id="CHEBI:49883"/>
        <label>1</label>
    </ligand>
</feature>
<dbReference type="AlphaFoldDB" id="A0A2C6MCR1"/>
<feature type="binding site" evidence="9">
    <location>
        <position position="274"/>
    </location>
    <ligand>
        <name>[4Fe-4S] cluster</name>
        <dbReference type="ChEBI" id="CHEBI:49883"/>
        <label>1</label>
    </ligand>
</feature>
<feature type="binding site" evidence="9">
    <location>
        <position position="61"/>
    </location>
    <ligand>
        <name>[4Fe-4S] cluster</name>
        <dbReference type="ChEBI" id="CHEBI:49883"/>
        <label>2</label>
        <note>4Fe-4S-S-AdoMet</note>
    </ligand>
</feature>
<evidence type="ECO:0000256" key="7">
    <source>
        <dbReference type="ARBA" id="ARBA00023014"/>
    </source>
</evidence>
<dbReference type="GO" id="GO:0009249">
    <property type="term" value="P:protein lipoylation"/>
    <property type="evidence" value="ECO:0007669"/>
    <property type="project" value="UniProtKB-UniRule"/>
</dbReference>
<dbReference type="CDD" id="cd01335">
    <property type="entry name" value="Radical_SAM"/>
    <property type="match status" value="1"/>
</dbReference>
<dbReference type="PANTHER" id="PTHR10949:SF0">
    <property type="entry name" value="LIPOYL SYNTHASE, MITOCHONDRIAL"/>
    <property type="match status" value="1"/>
</dbReference>
<evidence type="ECO:0000313" key="12">
    <source>
        <dbReference type="Proteomes" id="UP000222564"/>
    </source>
</evidence>
<dbReference type="OrthoDB" id="9787898at2"/>
<evidence type="ECO:0000256" key="3">
    <source>
        <dbReference type="ARBA" id="ARBA00022679"/>
    </source>
</evidence>
<dbReference type="UniPathway" id="UPA00538">
    <property type="reaction ID" value="UER00593"/>
</dbReference>
<keyword evidence="4 9" id="KW-0949">S-adenosyl-L-methionine</keyword>
<name>A0A2C6MCR1_9FIRM</name>
<dbReference type="SMART" id="SM00729">
    <property type="entry name" value="Elp3"/>
    <property type="match status" value="1"/>
</dbReference>
<gene>
    <name evidence="9" type="primary">lipA</name>
    <name evidence="11" type="ORF">P378_13600</name>
</gene>
<dbReference type="HAMAP" id="MF_00206">
    <property type="entry name" value="Lipoyl_synth"/>
    <property type="match status" value="1"/>
</dbReference>
<keyword evidence="12" id="KW-1185">Reference proteome</keyword>
<dbReference type="GO" id="GO:0016992">
    <property type="term" value="F:lipoate synthase activity"/>
    <property type="evidence" value="ECO:0007669"/>
    <property type="project" value="UniProtKB-UniRule"/>
</dbReference>
<organism evidence="11 12">
    <name type="scientific">Desulforamulus profundi</name>
    <dbReference type="NCBI Taxonomy" id="1383067"/>
    <lineage>
        <taxon>Bacteria</taxon>
        <taxon>Bacillati</taxon>
        <taxon>Bacillota</taxon>
        <taxon>Clostridia</taxon>
        <taxon>Eubacteriales</taxon>
        <taxon>Peptococcaceae</taxon>
        <taxon>Desulforamulus</taxon>
    </lineage>
</organism>
<dbReference type="GO" id="GO:0046872">
    <property type="term" value="F:metal ion binding"/>
    <property type="evidence" value="ECO:0007669"/>
    <property type="project" value="UniProtKB-KW"/>
</dbReference>
<dbReference type="GO" id="GO:0005737">
    <property type="term" value="C:cytoplasm"/>
    <property type="evidence" value="ECO:0007669"/>
    <property type="project" value="UniProtKB-SubCell"/>
</dbReference>
<dbReference type="NCBIfam" id="NF004019">
    <property type="entry name" value="PRK05481.1"/>
    <property type="match status" value="1"/>
</dbReference>
<evidence type="ECO:0000256" key="8">
    <source>
        <dbReference type="ARBA" id="ARBA00047326"/>
    </source>
</evidence>
<keyword evidence="7 9" id="KW-0411">Iron-sulfur</keyword>
<dbReference type="EMBL" id="AWQQ01000072">
    <property type="protein sequence ID" value="PHJ37828.1"/>
    <property type="molecule type" value="Genomic_DNA"/>
</dbReference>
<evidence type="ECO:0000256" key="4">
    <source>
        <dbReference type="ARBA" id="ARBA00022691"/>
    </source>
</evidence>
<comment type="function">
    <text evidence="9">Catalyzes the radical-mediated insertion of two sulfur atoms into the C-6 and C-8 positions of the octanoyl moiety bound to the lipoyl domains of lipoate-dependent enzymes, thereby converting the octanoylated domains into lipoylated derivatives.</text>
</comment>
<evidence type="ECO:0000256" key="6">
    <source>
        <dbReference type="ARBA" id="ARBA00023004"/>
    </source>
</evidence>
<dbReference type="NCBIfam" id="NF009544">
    <property type="entry name" value="PRK12928.1"/>
    <property type="match status" value="1"/>
</dbReference>
<comment type="subcellular location">
    <subcellularLocation>
        <location evidence="9">Cytoplasm</location>
    </subcellularLocation>
</comment>
<feature type="domain" description="Radical SAM core" evidence="10">
    <location>
        <begin position="47"/>
        <end position="263"/>
    </location>
</feature>
<keyword evidence="2 9" id="KW-0963">Cytoplasm</keyword>
<evidence type="ECO:0000313" key="11">
    <source>
        <dbReference type="EMBL" id="PHJ37828.1"/>
    </source>
</evidence>
<dbReference type="Pfam" id="PF04055">
    <property type="entry name" value="Radical_SAM"/>
    <property type="match status" value="1"/>
</dbReference>
<dbReference type="PIRSF" id="PIRSF005963">
    <property type="entry name" value="Lipoyl_synth"/>
    <property type="match status" value="1"/>
</dbReference>
<dbReference type="FunFam" id="3.20.20.70:FF:000040">
    <property type="entry name" value="Lipoyl synthase"/>
    <property type="match status" value="1"/>
</dbReference>
<evidence type="ECO:0000256" key="9">
    <source>
        <dbReference type="HAMAP-Rule" id="MF_00206"/>
    </source>
</evidence>
<keyword evidence="6 9" id="KW-0408">Iron</keyword>
<dbReference type="InterPro" id="IPR007197">
    <property type="entry name" value="rSAM"/>
</dbReference>
<dbReference type="RefSeq" id="WP_099083440.1">
    <property type="nucleotide sequence ID" value="NZ_AWQQ01000072.1"/>
</dbReference>
<evidence type="ECO:0000259" key="10">
    <source>
        <dbReference type="PROSITE" id="PS51918"/>
    </source>
</evidence>
<feature type="binding site" evidence="9">
    <location>
        <position position="68"/>
    </location>
    <ligand>
        <name>[4Fe-4S] cluster</name>
        <dbReference type="ChEBI" id="CHEBI:49883"/>
        <label>2</label>
        <note>4Fe-4S-S-AdoMet</note>
    </ligand>
</feature>
<keyword evidence="3 9" id="KW-0808">Transferase</keyword>
<dbReference type="PROSITE" id="PS51918">
    <property type="entry name" value="RADICAL_SAM"/>
    <property type="match status" value="1"/>
</dbReference>
<evidence type="ECO:0000256" key="1">
    <source>
        <dbReference type="ARBA" id="ARBA00022485"/>
    </source>
</evidence>
<dbReference type="InterPro" id="IPR003698">
    <property type="entry name" value="Lipoyl_synth"/>
</dbReference>
<dbReference type="InterPro" id="IPR013785">
    <property type="entry name" value="Aldolase_TIM"/>
</dbReference>
<comment type="similarity">
    <text evidence="9">Belongs to the radical SAM superfamily. Lipoyl synthase family.</text>
</comment>
<comment type="catalytic activity">
    <reaction evidence="8 9">
        <text>[[Fe-S] cluster scaffold protein carrying a second [4Fe-4S](2+) cluster] + N(6)-octanoyl-L-lysyl-[protein] + 2 oxidized [2Fe-2S]-[ferredoxin] + 2 S-adenosyl-L-methionine + 4 H(+) = [[Fe-S] cluster scaffold protein] + N(6)-[(R)-dihydrolipoyl]-L-lysyl-[protein] + 4 Fe(3+) + 2 hydrogen sulfide + 2 5'-deoxyadenosine + 2 L-methionine + 2 reduced [2Fe-2S]-[ferredoxin]</text>
        <dbReference type="Rhea" id="RHEA:16585"/>
        <dbReference type="Rhea" id="RHEA-COMP:9928"/>
        <dbReference type="Rhea" id="RHEA-COMP:10000"/>
        <dbReference type="Rhea" id="RHEA-COMP:10001"/>
        <dbReference type="Rhea" id="RHEA-COMP:10475"/>
        <dbReference type="Rhea" id="RHEA-COMP:14568"/>
        <dbReference type="Rhea" id="RHEA-COMP:14569"/>
        <dbReference type="ChEBI" id="CHEBI:15378"/>
        <dbReference type="ChEBI" id="CHEBI:17319"/>
        <dbReference type="ChEBI" id="CHEBI:29034"/>
        <dbReference type="ChEBI" id="CHEBI:29919"/>
        <dbReference type="ChEBI" id="CHEBI:33722"/>
        <dbReference type="ChEBI" id="CHEBI:33737"/>
        <dbReference type="ChEBI" id="CHEBI:33738"/>
        <dbReference type="ChEBI" id="CHEBI:57844"/>
        <dbReference type="ChEBI" id="CHEBI:59789"/>
        <dbReference type="ChEBI" id="CHEBI:78809"/>
        <dbReference type="ChEBI" id="CHEBI:83100"/>
        <dbReference type="EC" id="2.8.1.8"/>
    </reaction>
</comment>
<evidence type="ECO:0000256" key="2">
    <source>
        <dbReference type="ARBA" id="ARBA00022490"/>
    </source>
</evidence>
<protein>
    <recommendedName>
        <fullName evidence="9">Lipoyl synthase</fullName>
        <ecNumber evidence="9">2.8.1.8</ecNumber>
    </recommendedName>
    <alternativeName>
        <fullName evidence="9">Lip-syn</fullName>
        <shortName evidence="9">LS</shortName>
    </alternativeName>
    <alternativeName>
        <fullName evidence="9">Lipoate synthase</fullName>
    </alternativeName>
    <alternativeName>
        <fullName evidence="9">Lipoic acid synthase</fullName>
    </alternativeName>
    <alternativeName>
        <fullName evidence="9">Sulfur insertion protein LipA</fullName>
    </alternativeName>
</protein>
<feature type="binding site" evidence="9">
    <location>
        <position position="35"/>
    </location>
    <ligand>
        <name>[4Fe-4S] cluster</name>
        <dbReference type="ChEBI" id="CHEBI:49883"/>
        <label>1</label>
    </ligand>
</feature>
<keyword evidence="1 9" id="KW-0004">4Fe-4S</keyword>
<evidence type="ECO:0000256" key="5">
    <source>
        <dbReference type="ARBA" id="ARBA00022723"/>
    </source>
</evidence>
<dbReference type="Proteomes" id="UP000222564">
    <property type="component" value="Unassembled WGS sequence"/>
</dbReference>
<accession>A0A2C6MCR1</accession>
<dbReference type="SFLD" id="SFLDG01058">
    <property type="entry name" value="lipoyl_synthase_like"/>
    <property type="match status" value="1"/>
</dbReference>
<comment type="caution">
    <text evidence="11">The sequence shown here is derived from an EMBL/GenBank/DDBJ whole genome shotgun (WGS) entry which is preliminary data.</text>
</comment>
<feature type="binding site" evidence="9">
    <location>
        <position position="46"/>
    </location>
    <ligand>
        <name>[4Fe-4S] cluster</name>
        <dbReference type="ChEBI" id="CHEBI:49883"/>
        <label>1</label>
    </ligand>
</feature>
<comment type="cofactor">
    <cofactor evidence="9">
        <name>[4Fe-4S] cluster</name>
        <dbReference type="ChEBI" id="CHEBI:49883"/>
    </cofactor>
    <text evidence="9">Binds 2 [4Fe-4S] clusters per subunit. One cluster is coordinated with 3 cysteines and an exchangeable S-adenosyl-L-methionine.</text>
</comment>
<keyword evidence="5 9" id="KW-0479">Metal-binding</keyword>
<dbReference type="SFLD" id="SFLDS00029">
    <property type="entry name" value="Radical_SAM"/>
    <property type="match status" value="1"/>
</dbReference>
<dbReference type="PANTHER" id="PTHR10949">
    <property type="entry name" value="LIPOYL SYNTHASE"/>
    <property type="match status" value="1"/>
</dbReference>
<sequence>MAGQFPDWMRRKVTYTADLARTRELLKDLSLHTVCQGARCPNMSECFSRRTATFMILGGTCTRGCRFCAVHKGSPGSVDEGEPARVAEAAYRLGLKHVVITSVTRDDLPDGGANQFVQTIWEIRYRVPQATVEVLTPDFGGNKKAILHVVQARPEVYNHNVETVPRLYQEVRPQADYRRSLELLKLVKETDPRILSKSGLMVGLGESREEVLEVMGDLRKVHCDLLTIGQYLKPGDSHLEVKEYVTPDTYTFYRREGRRMGFQQVAAGPYVRSSYRAEDVFDAEDAPTGQPEKQL</sequence>
<dbReference type="EC" id="2.8.1.8" evidence="9"/>
<dbReference type="GO" id="GO:0051539">
    <property type="term" value="F:4 iron, 4 sulfur cluster binding"/>
    <property type="evidence" value="ECO:0007669"/>
    <property type="project" value="UniProtKB-UniRule"/>
</dbReference>
<dbReference type="SFLD" id="SFLDF00271">
    <property type="entry name" value="lipoyl_synthase"/>
    <property type="match status" value="1"/>
</dbReference>
<dbReference type="SUPFAM" id="SSF102114">
    <property type="entry name" value="Radical SAM enzymes"/>
    <property type="match status" value="1"/>
</dbReference>